<dbReference type="Pfam" id="PF05591">
    <property type="entry name" value="T6SS_VipA"/>
    <property type="match status" value="1"/>
</dbReference>
<protein>
    <submittedName>
        <fullName evidence="3">Type VI secretion protein, EvpB/VC_A0108 family</fullName>
    </submittedName>
</protein>
<dbReference type="InterPro" id="IPR010269">
    <property type="entry name" value="T6SS_TssC-like"/>
</dbReference>
<dbReference type="Pfam" id="PF05943">
    <property type="entry name" value="VipB"/>
    <property type="match status" value="1"/>
</dbReference>
<reference evidence="3 4" key="2">
    <citation type="journal article" date="2016" name="Appl. Microbiol. Biotechnol.">
        <title>Mutations improving production and secretion of extracellular lipase by Burkholderia glumae PG1.</title>
        <authorList>
            <person name="Knapp A."/>
            <person name="Voget S."/>
            <person name="Gao R."/>
            <person name="Zaburannyi N."/>
            <person name="Krysciak D."/>
            <person name="Breuer M."/>
            <person name="Hauer B."/>
            <person name="Streit W.R."/>
            <person name="Muller R."/>
            <person name="Daniel R."/>
            <person name="Jaeger K.E."/>
        </authorList>
    </citation>
    <scope>NUCLEOTIDE SEQUENCE [LARGE SCALE GENOMIC DNA]</scope>
    <source>
        <strain evidence="3 4">PG1</strain>
    </source>
</reference>
<dbReference type="PANTHER" id="PTHR35565:SF3">
    <property type="entry name" value="TYPE VI SECRETION SYSTEM SHEATH PROTEIN TSSC1"/>
    <property type="match status" value="1"/>
</dbReference>
<reference evidence="4" key="1">
    <citation type="submission" date="2011-03" db="EMBL/GenBank/DDBJ databases">
        <authorList>
            <person name="Voget S."/>
            <person name="Streit W.R."/>
            <person name="Jaeger K.E."/>
            <person name="Daniel R."/>
        </authorList>
    </citation>
    <scope>NUCLEOTIDE SEQUENCE [LARGE SCALE GENOMIC DNA]</scope>
    <source>
        <strain evidence="4">PG1</strain>
    </source>
</reference>
<dbReference type="InterPro" id="IPR008312">
    <property type="entry name" value="T6SS_TssB1"/>
</dbReference>
<evidence type="ECO:0000259" key="1">
    <source>
        <dbReference type="Pfam" id="PF05943"/>
    </source>
</evidence>
<feature type="domain" description="TssC1 C-terminal" evidence="2">
    <location>
        <begin position="610"/>
        <end position="720"/>
    </location>
</feature>
<dbReference type="Proteomes" id="UP000031838">
    <property type="component" value="Chromosome 2"/>
</dbReference>
<proteinExistence type="predicted"/>
<evidence type="ECO:0000259" key="2">
    <source>
        <dbReference type="Pfam" id="PF18945"/>
    </source>
</evidence>
<accession>A0A0B6RXG7</accession>
<name>A0A0B6RXG7_BURPL</name>
<dbReference type="EMBL" id="CP002581">
    <property type="protein sequence ID" value="AJK50062.1"/>
    <property type="molecule type" value="Genomic_DNA"/>
</dbReference>
<sequence length="722" mass="79275">MSESVQKKLLRIRPPRVKITYDVETGGAMEKKELPFIVGILADLQGERVDAANYPALKERSMVEIDRDNFNDVMAKIAPRTTFDALKKDDGAIASLLKADGNNELVFSKIEAFEPLQVIKALPALKDIYDKRGKIRDLQARAEASGSIGDPLTSVISGSDIKPGKAAVAASADGKTAAQDAVPSLKADADTVVKARAALVALDPKDDKTSTVTRPSNGEMFDVFVEQFNLYYVGDLAPTTVDPAAPPAPLVRQGPRTSADQIESVRARGAIAVIDTLVSLIDEQLSSALSSIMHCDSFTRMEATWRGLNHLVMNTETSTMLKLRVFNATKKELCDDMMKAVEFDQSALFKMIYEAEYGTFGGNPYSLLVGDYAIGNVDADIDFLTKMAEVAAAAHAPFLAQASADLFGLSGFDQLDKPRDLKKIFEGVTAEKWREFRELEDSRYVTLALPRALLRLPYGTPTKRNTTPCDGLNFDEHVGPAGVDETFYVKKTNEIQSYPEPEPKHFLWGNPAYLLAERITNAFALYSWTAAIRGVEGGGLVENLPIYTFTSEHGSVELLCPTEVSITDRREKELNDLGFITLCHCKGTGKAAFFGGQTTNQPKKYFSDSANANARISALLPYMLAASRFAHYIKVIMREKIGSFMTRGNVEDFLNSWISNYVLLDDNASQDAKAAYPLREAKVIVTEVPGEPGSYRATVLLKPHFQLEELTTSIRLVANLPK</sequence>
<evidence type="ECO:0000313" key="4">
    <source>
        <dbReference type="Proteomes" id="UP000031838"/>
    </source>
</evidence>
<organism evidence="3 4">
    <name type="scientific">Burkholderia plantarii</name>
    <dbReference type="NCBI Taxonomy" id="41899"/>
    <lineage>
        <taxon>Bacteria</taxon>
        <taxon>Pseudomonadati</taxon>
        <taxon>Pseudomonadota</taxon>
        <taxon>Betaproteobacteria</taxon>
        <taxon>Burkholderiales</taxon>
        <taxon>Burkholderiaceae</taxon>
        <taxon>Burkholderia</taxon>
    </lineage>
</organism>
<keyword evidence="4" id="KW-1185">Reference proteome</keyword>
<dbReference type="RefSeq" id="WP_042628380.1">
    <property type="nucleotide sequence ID" value="NZ_CP002581.1"/>
</dbReference>
<dbReference type="HOGENOM" id="CLU_018386_3_0_4"/>
<gene>
    <name evidence="3" type="primary">hsiC2</name>
    <name evidence="3" type="ORF">BGL_2c19980</name>
</gene>
<dbReference type="Pfam" id="PF18945">
    <property type="entry name" value="VipB_2"/>
    <property type="match status" value="1"/>
</dbReference>
<dbReference type="InterPro" id="IPR044032">
    <property type="entry name" value="TssC1_C"/>
</dbReference>
<dbReference type="AlphaFoldDB" id="A0A0B6RXG7"/>
<evidence type="ECO:0000313" key="3">
    <source>
        <dbReference type="EMBL" id="AJK50062.1"/>
    </source>
</evidence>
<dbReference type="PANTHER" id="PTHR35565">
    <property type="entry name" value="CYTOPLASMIC PROTEIN-RELATED"/>
    <property type="match status" value="1"/>
</dbReference>
<dbReference type="KEGG" id="bgp:BGL_2c19980"/>
<dbReference type="NCBIfam" id="TIGR03355">
    <property type="entry name" value="VI_chp_2"/>
    <property type="match status" value="1"/>
</dbReference>
<dbReference type="InterPro" id="IPR044031">
    <property type="entry name" value="TssC1_N"/>
</dbReference>
<feature type="domain" description="TssC1 N-terminal" evidence="1">
    <location>
        <begin position="276"/>
        <end position="599"/>
    </location>
</feature>
<dbReference type="NCBIfam" id="TIGR03358">
    <property type="entry name" value="VI_chp_5"/>
    <property type="match status" value="1"/>
</dbReference>